<dbReference type="Gene3D" id="3.50.50.60">
    <property type="entry name" value="FAD/NAD(P)-binding domain"/>
    <property type="match status" value="1"/>
</dbReference>
<organism evidence="6 7">
    <name type="scientific">Labedaea rhizosphaerae</name>
    <dbReference type="NCBI Taxonomy" id="598644"/>
    <lineage>
        <taxon>Bacteria</taxon>
        <taxon>Bacillati</taxon>
        <taxon>Actinomycetota</taxon>
        <taxon>Actinomycetes</taxon>
        <taxon>Pseudonocardiales</taxon>
        <taxon>Pseudonocardiaceae</taxon>
        <taxon>Labedaea</taxon>
    </lineage>
</organism>
<evidence type="ECO:0000313" key="6">
    <source>
        <dbReference type="EMBL" id="TDP96640.1"/>
    </source>
</evidence>
<keyword evidence="1" id="KW-0004">4Fe-4S</keyword>
<evidence type="ECO:0000256" key="5">
    <source>
        <dbReference type="ARBA" id="ARBA00023014"/>
    </source>
</evidence>
<dbReference type="PRINTS" id="PR00411">
    <property type="entry name" value="PNDRDTASEI"/>
</dbReference>
<sequence>MTDFDVIVAGGGSAGVAAAVGASQAGARTLLVERGPCLGGAATLRNVTTYCGLYTREDSTQVVFGVAEQVLTGLRQAGAVADPQKLTSVFVAFDPEQLKVVLDDVCMQAGVELLLHSQVVGAERDGDRITAVRLLDHSGVRTVTAGSFVDASGEADLAAHGGAEVRYGNDGWVQNGSLGVRFGGIPATAEVTREVVTTAIRAARATGRTLLSERSAITRLPISGDLITFLVDEAYDARDARDVTRAEVSARKQAQEYLQVIRSLPGCAGAYIASTGPELGTRESRHVVARTKLDFDHVKSARLGPHPVALGAWPVEFHLGPGKGSKWEFLDAPGYFGIPLDALRSNNTANLFAAGRVMDGDRLAGGSLRVMGTAFATGHAAGVAAAQAADGDLDPESVRKELNRQDARLPEGN</sequence>
<name>A0A4R6S9R7_LABRH</name>
<dbReference type="Proteomes" id="UP000295444">
    <property type="component" value="Unassembled WGS sequence"/>
</dbReference>
<dbReference type="InterPro" id="IPR036188">
    <property type="entry name" value="FAD/NAD-bd_sf"/>
</dbReference>
<dbReference type="PANTHER" id="PTHR43498">
    <property type="entry name" value="FERREDOXIN:COB-COM HETERODISULFIDE REDUCTASE SUBUNIT A"/>
    <property type="match status" value="1"/>
</dbReference>
<dbReference type="SUPFAM" id="SSF51905">
    <property type="entry name" value="FAD/NAD(P)-binding domain"/>
    <property type="match status" value="1"/>
</dbReference>
<evidence type="ECO:0000313" key="7">
    <source>
        <dbReference type="Proteomes" id="UP000295444"/>
    </source>
</evidence>
<evidence type="ECO:0000256" key="4">
    <source>
        <dbReference type="ARBA" id="ARBA00023004"/>
    </source>
</evidence>
<evidence type="ECO:0000256" key="3">
    <source>
        <dbReference type="ARBA" id="ARBA00023002"/>
    </source>
</evidence>
<dbReference type="GO" id="GO:0051539">
    <property type="term" value="F:4 iron, 4 sulfur cluster binding"/>
    <property type="evidence" value="ECO:0007669"/>
    <property type="project" value="UniProtKB-KW"/>
</dbReference>
<dbReference type="PANTHER" id="PTHR43498:SF1">
    <property type="entry name" value="COB--COM HETERODISULFIDE REDUCTASE IRON-SULFUR SUBUNIT A"/>
    <property type="match status" value="1"/>
</dbReference>
<dbReference type="PRINTS" id="PR00368">
    <property type="entry name" value="FADPNR"/>
</dbReference>
<protein>
    <submittedName>
        <fullName evidence="6">FAD dependent oxidoreductase</fullName>
    </submittedName>
</protein>
<reference evidence="6 7" key="1">
    <citation type="submission" date="2019-03" db="EMBL/GenBank/DDBJ databases">
        <title>Genomic Encyclopedia of Type Strains, Phase IV (KMG-IV): sequencing the most valuable type-strain genomes for metagenomic binning, comparative biology and taxonomic classification.</title>
        <authorList>
            <person name="Goeker M."/>
        </authorList>
    </citation>
    <scope>NUCLEOTIDE SEQUENCE [LARGE SCALE GENOMIC DNA]</scope>
    <source>
        <strain evidence="6 7">DSM 45361</strain>
    </source>
</reference>
<dbReference type="EMBL" id="SNXZ01000004">
    <property type="protein sequence ID" value="TDP96640.1"/>
    <property type="molecule type" value="Genomic_DNA"/>
</dbReference>
<dbReference type="Pfam" id="PF12831">
    <property type="entry name" value="FAD_oxidored"/>
    <property type="match status" value="1"/>
</dbReference>
<keyword evidence="3" id="KW-0560">Oxidoreductase</keyword>
<dbReference type="RefSeq" id="WP_243754268.1">
    <property type="nucleotide sequence ID" value="NZ_SNXZ01000004.1"/>
</dbReference>
<keyword evidence="4" id="KW-0408">Iron</keyword>
<evidence type="ECO:0000256" key="2">
    <source>
        <dbReference type="ARBA" id="ARBA00022723"/>
    </source>
</evidence>
<evidence type="ECO:0000256" key="1">
    <source>
        <dbReference type="ARBA" id="ARBA00022485"/>
    </source>
</evidence>
<proteinExistence type="predicted"/>
<accession>A0A4R6S9R7</accession>
<gene>
    <name evidence="6" type="ORF">EV186_104628</name>
</gene>
<keyword evidence="2" id="KW-0479">Metal-binding</keyword>
<dbReference type="GO" id="GO:0016491">
    <property type="term" value="F:oxidoreductase activity"/>
    <property type="evidence" value="ECO:0007669"/>
    <property type="project" value="UniProtKB-KW"/>
</dbReference>
<keyword evidence="5" id="KW-0411">Iron-sulfur</keyword>
<dbReference type="GO" id="GO:0046872">
    <property type="term" value="F:metal ion binding"/>
    <property type="evidence" value="ECO:0007669"/>
    <property type="project" value="UniProtKB-KW"/>
</dbReference>
<keyword evidence="7" id="KW-1185">Reference proteome</keyword>
<dbReference type="AlphaFoldDB" id="A0A4R6S9R7"/>
<dbReference type="InterPro" id="IPR039650">
    <property type="entry name" value="HdrA-like"/>
</dbReference>
<comment type="caution">
    <text evidence="6">The sequence shown here is derived from an EMBL/GenBank/DDBJ whole genome shotgun (WGS) entry which is preliminary data.</text>
</comment>